<evidence type="ECO:0000259" key="5">
    <source>
        <dbReference type="Pfam" id="PF04935"/>
    </source>
</evidence>
<dbReference type="GO" id="GO:0042273">
    <property type="term" value="P:ribosomal large subunit biogenesis"/>
    <property type="evidence" value="ECO:0007669"/>
    <property type="project" value="TreeGrafter"/>
</dbReference>
<evidence type="ECO:0000256" key="2">
    <source>
        <dbReference type="ARBA" id="ARBA00005904"/>
    </source>
</evidence>
<dbReference type="Pfam" id="PF04935">
    <property type="entry name" value="SURF6"/>
    <property type="match status" value="1"/>
</dbReference>
<dbReference type="KEGG" id="foc:113215617"/>
<keyword evidence="6" id="KW-1185">Reference proteome</keyword>
<dbReference type="RefSeq" id="XP_026291042.1">
    <property type="nucleotide sequence ID" value="XM_026435257.2"/>
</dbReference>
<feature type="compositionally biased region" description="Basic residues" evidence="4">
    <location>
        <begin position="105"/>
        <end position="117"/>
    </location>
</feature>
<dbReference type="CTD" id="6838"/>
<feature type="compositionally biased region" description="Basic and acidic residues" evidence="4">
    <location>
        <begin position="118"/>
        <end position="135"/>
    </location>
</feature>
<dbReference type="InterPro" id="IPR029190">
    <property type="entry name" value="Rrp14/SURF6_C"/>
</dbReference>
<organism evidence="6 7">
    <name type="scientific">Frankliniella occidentalis</name>
    <name type="common">Western flower thrips</name>
    <name type="synonym">Euthrips occidentalis</name>
    <dbReference type="NCBI Taxonomy" id="133901"/>
    <lineage>
        <taxon>Eukaryota</taxon>
        <taxon>Metazoa</taxon>
        <taxon>Ecdysozoa</taxon>
        <taxon>Arthropoda</taxon>
        <taxon>Hexapoda</taxon>
        <taxon>Insecta</taxon>
        <taxon>Pterygota</taxon>
        <taxon>Neoptera</taxon>
        <taxon>Paraneoptera</taxon>
        <taxon>Thysanoptera</taxon>
        <taxon>Terebrantia</taxon>
        <taxon>Thripoidea</taxon>
        <taxon>Thripidae</taxon>
        <taxon>Frankliniella</taxon>
    </lineage>
</organism>
<dbReference type="GO" id="GO:0005730">
    <property type="term" value="C:nucleolus"/>
    <property type="evidence" value="ECO:0007669"/>
    <property type="project" value="TreeGrafter"/>
</dbReference>
<dbReference type="GeneID" id="113215617"/>
<dbReference type="AlphaFoldDB" id="A0A6J1TE70"/>
<evidence type="ECO:0000256" key="1">
    <source>
        <dbReference type="ARBA" id="ARBA00004123"/>
    </source>
</evidence>
<feature type="compositionally biased region" description="Basic and acidic residues" evidence="4">
    <location>
        <begin position="272"/>
        <end position="292"/>
    </location>
</feature>
<name>A0A6J1TE70_FRAOC</name>
<feature type="region of interest" description="Disordered" evidence="4">
    <location>
        <begin position="230"/>
        <end position="309"/>
    </location>
</feature>
<gene>
    <name evidence="7" type="primary">LOC113215617</name>
</gene>
<evidence type="ECO:0000256" key="4">
    <source>
        <dbReference type="SAM" id="MobiDB-lite"/>
    </source>
</evidence>
<proteinExistence type="inferred from homology"/>
<sequence>MVSIKGEKKVNLDRLREKLNSEYNFITSVLDRVPSIYWQGNSNDGTDEAENAEGSKWKPDAGSKVVANANKKPRATTIEELQERLEACKAKKAQGYRDLVTKKNLKSKLKKAEKKRKKADERNLKHKQLKLEKQAAKQTSKNGTVENAPDQKPSKPVFNSEGKMVFSKFDFSEIGSQKEEKKKKKELKDPRKILEKLKEKKETLKKLKDEGQEAKVLEIKQKEAWSNALKKAEGVKIKDDPELLKKTLKREESKKKRSAKQWASREHTKKKALSDRVQKREGNIQARKDQQKNKKRAKAIKKGRIVPGF</sequence>
<feature type="compositionally biased region" description="Basic residues" evidence="4">
    <location>
        <begin position="293"/>
        <end position="309"/>
    </location>
</feature>
<feature type="domain" description="Ribosomal RNA-processing protein 14/surfeit locus protein 6 C-terminal" evidence="5">
    <location>
        <begin position="108"/>
        <end position="296"/>
    </location>
</feature>
<accession>A0A6J1TE70</accession>
<reference evidence="7" key="1">
    <citation type="submission" date="2025-08" db="UniProtKB">
        <authorList>
            <consortium name="RefSeq"/>
        </authorList>
    </citation>
    <scope>IDENTIFICATION</scope>
    <source>
        <tissue evidence="7">Whole organism</tissue>
    </source>
</reference>
<protein>
    <submittedName>
        <fullName evidence="7">Surfeit locus protein 6 homolog</fullName>
    </submittedName>
</protein>
<evidence type="ECO:0000313" key="7">
    <source>
        <dbReference type="RefSeq" id="XP_026291042.1"/>
    </source>
</evidence>
<feature type="compositionally biased region" description="Basic and acidic residues" evidence="4">
    <location>
        <begin position="230"/>
        <end position="254"/>
    </location>
</feature>
<dbReference type="GO" id="GO:0042274">
    <property type="term" value="P:ribosomal small subunit biogenesis"/>
    <property type="evidence" value="ECO:0007669"/>
    <property type="project" value="TreeGrafter"/>
</dbReference>
<dbReference type="OrthoDB" id="444809at2759"/>
<evidence type="ECO:0000256" key="3">
    <source>
        <dbReference type="ARBA" id="ARBA00023242"/>
    </source>
</evidence>
<dbReference type="GO" id="GO:0003677">
    <property type="term" value="F:DNA binding"/>
    <property type="evidence" value="ECO:0007669"/>
    <property type="project" value="TreeGrafter"/>
</dbReference>
<feature type="region of interest" description="Disordered" evidence="4">
    <location>
        <begin position="39"/>
        <end position="64"/>
    </location>
</feature>
<keyword evidence="3" id="KW-0539">Nucleus</keyword>
<evidence type="ECO:0000313" key="6">
    <source>
        <dbReference type="Proteomes" id="UP000504606"/>
    </source>
</evidence>
<dbReference type="InterPro" id="IPR007019">
    <property type="entry name" value="SURF6"/>
</dbReference>
<dbReference type="PANTHER" id="PTHR14369">
    <property type="entry name" value="SURFEIT LOCUS PROTEIN 6"/>
    <property type="match status" value="1"/>
</dbReference>
<feature type="region of interest" description="Disordered" evidence="4">
    <location>
        <begin position="105"/>
        <end position="161"/>
    </location>
</feature>
<feature type="region of interest" description="Disordered" evidence="4">
    <location>
        <begin position="177"/>
        <end position="212"/>
    </location>
</feature>
<comment type="subcellular location">
    <subcellularLocation>
        <location evidence="1">Nucleus</location>
    </subcellularLocation>
</comment>
<dbReference type="Proteomes" id="UP000504606">
    <property type="component" value="Unplaced"/>
</dbReference>
<comment type="similarity">
    <text evidence="2">Belongs to the SURF6 family.</text>
</comment>
<dbReference type="PANTHER" id="PTHR14369:SF0">
    <property type="entry name" value="SURFEIT LOCUS PROTEIN 6"/>
    <property type="match status" value="1"/>
</dbReference>
<dbReference type="GO" id="GO:0003723">
    <property type="term" value="F:RNA binding"/>
    <property type="evidence" value="ECO:0007669"/>
    <property type="project" value="TreeGrafter"/>
</dbReference>